<feature type="domain" description="Solute-binding protein family 5" evidence="2">
    <location>
        <begin position="80"/>
        <end position="427"/>
    </location>
</feature>
<proteinExistence type="predicted"/>
<feature type="chain" id="PRO_5045528178" evidence="1">
    <location>
        <begin position="34"/>
        <end position="528"/>
    </location>
</feature>
<dbReference type="EMBL" id="JAVKGT010000001">
    <property type="protein sequence ID" value="MDR5710573.1"/>
    <property type="molecule type" value="Genomic_DNA"/>
</dbReference>
<sequence length="528" mass="58631">MNKKKTTLKSRLLRGAAVVGAASLALTSCGGNAQGDDEAVFVQAVGALPHLNPQFFVSPAVRVVGGSMMEPLVKITNEAEIIPWLAQDWELSDDGLEMTLHLQEDVQWHDGEPFTSEDVKFNLEEVIEFQYIAGKAAASIDSVEAPDEHTVVVHFNEPYGPFLQVLALQFMVPKHIYEGTDFLTNEANRAPVGTGPLVFDSFVEEEHVEVVKNENYWAGEVSIDRMIFPVFTDSNARDLALLSGELDRSDVDSSQIGEVEANPDLEYNSNGTMPWHVFFNMNAQVEELSDPKVRQLVYSAIDRERIHEAAVPNNSDLAESIYPDAVDWAHSPNVNYLEDFPYDVDAINEGLDEAGYPVQSNGCRFDLELTYMAPLADARSISEVIQASMDEVGICVDLNGIDDRVYMEQVYEEGNFEITVLIGTTETDPSLGITIWHECNEEKVMSRNPSGICDEEIDALAEQAIRTVGEEARGQALQQLEERAAEVMISGPIVHLWGLSAYNDSKWEGLDLPDKAVPIHWHTIRRAE</sequence>
<dbReference type="Pfam" id="PF00496">
    <property type="entry name" value="SBP_bac_5"/>
    <property type="match status" value="1"/>
</dbReference>
<dbReference type="Gene3D" id="3.90.76.10">
    <property type="entry name" value="Dipeptide-binding Protein, Domain 1"/>
    <property type="match status" value="1"/>
</dbReference>
<gene>
    <name evidence="3" type="ORF">RH857_00250</name>
</gene>
<keyword evidence="4" id="KW-1185">Reference proteome</keyword>
<reference evidence="4" key="1">
    <citation type="submission" date="2023-07" db="EMBL/GenBank/DDBJ databases">
        <title>Description of three actinobacteria isolated from air of manufacturing shop in a pharmaceutical factory.</title>
        <authorList>
            <person name="Zhang D.-F."/>
        </authorList>
    </citation>
    <scope>NUCLEOTIDE SEQUENCE [LARGE SCALE GENOMIC DNA]</scope>
    <source>
        <strain evidence="4">CCTCC AB 207010</strain>
    </source>
</reference>
<evidence type="ECO:0000256" key="1">
    <source>
        <dbReference type="SAM" id="SignalP"/>
    </source>
</evidence>
<protein>
    <submittedName>
        <fullName evidence="3">ABC transporter substrate-binding protein</fullName>
    </submittedName>
</protein>
<dbReference type="InterPro" id="IPR000914">
    <property type="entry name" value="SBP_5_dom"/>
</dbReference>
<dbReference type="InterPro" id="IPR030678">
    <property type="entry name" value="Peptide/Ni-bd"/>
</dbReference>
<dbReference type="SUPFAM" id="SSF53850">
    <property type="entry name" value="Periplasmic binding protein-like II"/>
    <property type="match status" value="1"/>
</dbReference>
<feature type="signal peptide" evidence="1">
    <location>
        <begin position="1"/>
        <end position="33"/>
    </location>
</feature>
<accession>A0ABU1FPK4</accession>
<evidence type="ECO:0000313" key="4">
    <source>
        <dbReference type="Proteomes" id="UP001260872"/>
    </source>
</evidence>
<comment type="caution">
    <text evidence="3">The sequence shown here is derived from an EMBL/GenBank/DDBJ whole genome shotgun (WGS) entry which is preliminary data.</text>
</comment>
<dbReference type="Gene3D" id="3.40.190.10">
    <property type="entry name" value="Periplasmic binding protein-like II"/>
    <property type="match status" value="1"/>
</dbReference>
<dbReference type="InterPro" id="IPR039424">
    <property type="entry name" value="SBP_5"/>
</dbReference>
<dbReference type="Gene3D" id="3.10.105.10">
    <property type="entry name" value="Dipeptide-binding Protein, Domain 3"/>
    <property type="match status" value="1"/>
</dbReference>
<dbReference type="RefSeq" id="WP_310535964.1">
    <property type="nucleotide sequence ID" value="NZ_JAVKGT010000001.1"/>
</dbReference>
<evidence type="ECO:0000313" key="3">
    <source>
        <dbReference type="EMBL" id="MDR5710573.1"/>
    </source>
</evidence>
<dbReference type="PIRSF" id="PIRSF002741">
    <property type="entry name" value="MppA"/>
    <property type="match status" value="1"/>
</dbReference>
<evidence type="ECO:0000259" key="2">
    <source>
        <dbReference type="Pfam" id="PF00496"/>
    </source>
</evidence>
<dbReference type="PROSITE" id="PS51257">
    <property type="entry name" value="PROKAR_LIPOPROTEIN"/>
    <property type="match status" value="1"/>
</dbReference>
<dbReference type="Proteomes" id="UP001260872">
    <property type="component" value="Unassembled WGS sequence"/>
</dbReference>
<name>A0ABU1FPK4_9MICC</name>
<dbReference type="PANTHER" id="PTHR30290">
    <property type="entry name" value="PERIPLASMIC BINDING COMPONENT OF ABC TRANSPORTER"/>
    <property type="match status" value="1"/>
</dbReference>
<keyword evidence="1" id="KW-0732">Signal</keyword>
<organism evidence="3 4">
    <name type="scientific">Nesterenkonia flava</name>
    <dbReference type="NCBI Taxonomy" id="469799"/>
    <lineage>
        <taxon>Bacteria</taxon>
        <taxon>Bacillati</taxon>
        <taxon>Actinomycetota</taxon>
        <taxon>Actinomycetes</taxon>
        <taxon>Micrococcales</taxon>
        <taxon>Micrococcaceae</taxon>
        <taxon>Nesterenkonia</taxon>
    </lineage>
</organism>